<reference evidence="1 2" key="1">
    <citation type="journal article" date="2021" name="Sci. Rep.">
        <title>The distribution of antibiotic resistance genes in chicken gut microbiota commensals.</title>
        <authorList>
            <person name="Juricova H."/>
            <person name="Matiasovicova J."/>
            <person name="Kubasova T."/>
            <person name="Cejkova D."/>
            <person name="Rychlik I."/>
        </authorList>
    </citation>
    <scope>NUCLEOTIDE SEQUENCE [LARGE SCALE GENOMIC DNA]</scope>
    <source>
        <strain evidence="1 2">An425</strain>
    </source>
</reference>
<accession>A0ABS2G177</accession>
<comment type="caution">
    <text evidence="1">The sequence shown here is derived from an EMBL/GenBank/DDBJ whole genome shotgun (WGS) entry which is preliminary data.</text>
</comment>
<dbReference type="RefSeq" id="WP_204715651.1">
    <property type="nucleotide sequence ID" value="NZ_JACJLT010000009.1"/>
</dbReference>
<dbReference type="Proteomes" id="UP000728968">
    <property type="component" value="Unassembled WGS sequence"/>
</dbReference>
<dbReference type="Gene3D" id="2.30.130.30">
    <property type="entry name" value="Hypothetical protein"/>
    <property type="match status" value="1"/>
</dbReference>
<evidence type="ECO:0000313" key="1">
    <source>
        <dbReference type="EMBL" id="MBM6874429.1"/>
    </source>
</evidence>
<gene>
    <name evidence="1" type="ORF">H6A04_01910</name>
</gene>
<evidence type="ECO:0000313" key="2">
    <source>
        <dbReference type="Proteomes" id="UP000728968"/>
    </source>
</evidence>
<protein>
    <recommendedName>
        <fullName evidence="3">ASCH domain-containing protein</fullName>
    </recommendedName>
</protein>
<proteinExistence type="predicted"/>
<name>A0ABS2G177_FUSMR</name>
<evidence type="ECO:0008006" key="3">
    <source>
        <dbReference type="Google" id="ProtNLM"/>
    </source>
</evidence>
<sequence>MRILKLAVKEKYFNEIKQGTKTEEYRLVKKYWGKRLLKEYDEVHITLGYPRKDEKEKILKFKWASYEVKTIQHDEFGAVPVRVYAIKLEERIDEKICGSK</sequence>
<organism evidence="1 2">
    <name type="scientific">Fusobacterium mortiferum</name>
    <dbReference type="NCBI Taxonomy" id="850"/>
    <lineage>
        <taxon>Bacteria</taxon>
        <taxon>Fusobacteriati</taxon>
        <taxon>Fusobacteriota</taxon>
        <taxon>Fusobacteriia</taxon>
        <taxon>Fusobacteriales</taxon>
        <taxon>Fusobacteriaceae</taxon>
        <taxon>Fusobacterium</taxon>
    </lineage>
</organism>
<keyword evidence="2" id="KW-1185">Reference proteome</keyword>
<dbReference type="EMBL" id="JACJLT010000009">
    <property type="protein sequence ID" value="MBM6874429.1"/>
    <property type="molecule type" value="Genomic_DNA"/>
</dbReference>